<dbReference type="EMBL" id="JMQN01000039">
    <property type="protein sequence ID" value="KEA63356.1"/>
    <property type="molecule type" value="Genomic_DNA"/>
</dbReference>
<gene>
    <name evidence="5" type="ORF">ADIMK_2499</name>
</gene>
<keyword evidence="6" id="KW-1185">Reference proteome</keyword>
<organism evidence="5 6">
    <name type="scientific">Marinobacterium lacunae</name>
    <dbReference type="NCBI Taxonomy" id="1232683"/>
    <lineage>
        <taxon>Bacteria</taxon>
        <taxon>Pseudomonadati</taxon>
        <taxon>Pseudomonadota</taxon>
        <taxon>Gammaproteobacteria</taxon>
        <taxon>Oceanospirillales</taxon>
        <taxon>Oceanospirillaceae</taxon>
        <taxon>Marinobacterium</taxon>
    </lineage>
</organism>
<feature type="chain" id="PRO_5001757485" evidence="3">
    <location>
        <begin position="25"/>
        <end position="203"/>
    </location>
</feature>
<accession>A0A081FXV1</accession>
<feature type="domain" description="Glycine zipper 2TM" evidence="4">
    <location>
        <begin position="104"/>
        <end position="141"/>
    </location>
</feature>
<evidence type="ECO:0000313" key="5">
    <source>
        <dbReference type="EMBL" id="KEA63356.1"/>
    </source>
</evidence>
<keyword evidence="2" id="KW-0472">Membrane</keyword>
<dbReference type="PATRIC" id="fig|1232683.4.peg.2452"/>
<dbReference type="STRING" id="1232683.ADIMK_2499"/>
<reference evidence="5 6" key="1">
    <citation type="submission" date="2014-04" db="EMBL/GenBank/DDBJ databases">
        <title>Marinobacterium kochiensis sp. nov., isolated from sediment sample collected from Kochi backwaters in Kerala, India.</title>
        <authorList>
            <person name="Singh A."/>
            <person name="Pinnaka A.K."/>
        </authorList>
    </citation>
    <scope>NUCLEOTIDE SEQUENCE [LARGE SCALE GENOMIC DNA]</scope>
    <source>
        <strain evidence="5 6">AK27</strain>
    </source>
</reference>
<keyword evidence="3" id="KW-0732">Signal</keyword>
<dbReference type="Proteomes" id="UP000028252">
    <property type="component" value="Unassembled WGS sequence"/>
</dbReference>
<evidence type="ECO:0000259" key="4">
    <source>
        <dbReference type="Pfam" id="PF05433"/>
    </source>
</evidence>
<evidence type="ECO:0000256" key="2">
    <source>
        <dbReference type="ARBA" id="ARBA00023136"/>
    </source>
</evidence>
<dbReference type="InterPro" id="IPR008816">
    <property type="entry name" value="Gly_zipper_2TM_dom"/>
</dbReference>
<evidence type="ECO:0000256" key="3">
    <source>
        <dbReference type="SAM" id="SignalP"/>
    </source>
</evidence>
<dbReference type="PANTHER" id="PTHR35603">
    <property type="match status" value="1"/>
</dbReference>
<comment type="subcellular location">
    <subcellularLocation>
        <location evidence="1">Membrane</location>
    </subcellularLocation>
</comment>
<dbReference type="PANTHER" id="PTHR35603:SF2">
    <property type="entry name" value="OUTER MEMBRANE LIPOPROTEIN"/>
    <property type="match status" value="1"/>
</dbReference>
<name>A0A081FXV1_9GAMM</name>
<protein>
    <submittedName>
        <fullName evidence="5">Putative exported protein</fullName>
    </submittedName>
</protein>
<feature type="signal peptide" evidence="3">
    <location>
        <begin position="1"/>
        <end position="24"/>
    </location>
</feature>
<dbReference type="RefSeq" id="WP_036188637.1">
    <property type="nucleotide sequence ID" value="NZ_JMQN01000039.1"/>
</dbReference>
<dbReference type="InterPro" id="IPR051407">
    <property type="entry name" value="Bact_OM_lipoprot/Surf_antigen"/>
</dbReference>
<evidence type="ECO:0000313" key="6">
    <source>
        <dbReference type="Proteomes" id="UP000028252"/>
    </source>
</evidence>
<evidence type="ECO:0000256" key="1">
    <source>
        <dbReference type="ARBA" id="ARBA00004370"/>
    </source>
</evidence>
<dbReference type="GO" id="GO:0019867">
    <property type="term" value="C:outer membrane"/>
    <property type="evidence" value="ECO:0007669"/>
    <property type="project" value="InterPro"/>
</dbReference>
<dbReference type="AlphaFoldDB" id="A0A081FXV1"/>
<comment type="caution">
    <text evidence="5">The sequence shown here is derived from an EMBL/GenBank/DDBJ whole genome shotgun (WGS) entry which is preliminary data.</text>
</comment>
<dbReference type="OrthoDB" id="6089600at2"/>
<sequence>MNSKVLIAGLTLLSALGSSLVAEASPFDRRPQQGIELSHYKHHDRYPAHDRRERLARVLDVKPIWPKHDRYSKHDRYCRDDRRYSDRDDRRDRGDCGDRDEARIVGALAGGVVGNMIGREHDNALVGTVAGALIGSAGADIIVSQGRISHRGKECVSRHKLKYHQQPVAYRVRYIYRGQVYTTRTREHPGRYIEIDHYYDRRG</sequence>
<proteinExistence type="predicted"/>
<dbReference type="Pfam" id="PF05433">
    <property type="entry name" value="Rick_17kDa_Anti"/>
    <property type="match status" value="1"/>
</dbReference>